<dbReference type="KEGG" id="amic:Ami3637_04535"/>
<dbReference type="InterPro" id="IPR050469">
    <property type="entry name" value="Diguanylate_Cyclase"/>
</dbReference>
<sequence>MQDFGADLLRGTVSSIMNIVLIFVLAKPKYSKKVTLGVMMSVFLVNILTSIYFYTINDLTMLAKFDIFLFVGFSIYLKPFVMEGIFQWIFNSFTAINIFFIIVFVSYHLAQFFPYPYYSNTIIRLLLYIVIIGLFLKFVSPFYQQVMENWKMYFLLVISIFLNFMYYIVSADDIQKMLDDKFVPMLLLIIMSSLIYIIIFYLQQKSIANCLLNQEKQHYKDLAYTDKLTGVQNRNGYENFISCNLKENCESVCIGIYDINNLKAINDSFGHEVGDKFISDASRIICKAFRKSAVFRIGGDEFVSVSINVSENEIKSQHKEMIYLLKEYNYKTPYNIDLDIAFGYAFQRAPVSVDKLFVTADRNMYINKTDIKNVKISMS</sequence>
<gene>
    <name evidence="3" type="ORF">Ami3637_04535</name>
</gene>
<feature type="transmembrane region" description="Helical" evidence="1">
    <location>
        <begin position="182"/>
        <end position="202"/>
    </location>
</feature>
<dbReference type="SUPFAM" id="SSF55073">
    <property type="entry name" value="Nucleotide cyclase"/>
    <property type="match status" value="1"/>
</dbReference>
<dbReference type="EMBL" id="CP047591">
    <property type="protein sequence ID" value="QHI71750.1"/>
    <property type="molecule type" value="Genomic_DNA"/>
</dbReference>
<dbReference type="Pfam" id="PF00990">
    <property type="entry name" value="GGDEF"/>
    <property type="match status" value="1"/>
</dbReference>
<dbReference type="RefSeq" id="WP_162361524.1">
    <property type="nucleotide sequence ID" value="NZ_CP047591.1"/>
</dbReference>
<dbReference type="CDD" id="cd01949">
    <property type="entry name" value="GGDEF"/>
    <property type="match status" value="1"/>
</dbReference>
<feature type="transmembrane region" description="Helical" evidence="1">
    <location>
        <begin position="122"/>
        <end position="140"/>
    </location>
</feature>
<accession>A0A6P1MAU9</accession>
<dbReference type="PROSITE" id="PS50887">
    <property type="entry name" value="GGDEF"/>
    <property type="match status" value="1"/>
</dbReference>
<name>A0A6P1MAU9_9FIRM</name>
<proteinExistence type="predicted"/>
<evidence type="ECO:0000313" key="4">
    <source>
        <dbReference type="Proteomes" id="UP000463883"/>
    </source>
</evidence>
<dbReference type="InterPro" id="IPR000160">
    <property type="entry name" value="GGDEF_dom"/>
</dbReference>
<feature type="transmembrane region" description="Helical" evidence="1">
    <location>
        <begin position="88"/>
        <end position="110"/>
    </location>
</feature>
<dbReference type="Gene3D" id="3.30.70.270">
    <property type="match status" value="1"/>
</dbReference>
<dbReference type="InterPro" id="IPR029787">
    <property type="entry name" value="Nucleotide_cyclase"/>
</dbReference>
<feature type="transmembrane region" description="Helical" evidence="1">
    <location>
        <begin position="62"/>
        <end position="81"/>
    </location>
</feature>
<dbReference type="PANTHER" id="PTHR45138">
    <property type="entry name" value="REGULATORY COMPONENTS OF SENSORY TRANSDUCTION SYSTEM"/>
    <property type="match status" value="1"/>
</dbReference>
<keyword evidence="1" id="KW-1133">Transmembrane helix</keyword>
<dbReference type="GO" id="GO:0052621">
    <property type="term" value="F:diguanylate cyclase activity"/>
    <property type="evidence" value="ECO:0007669"/>
    <property type="project" value="TreeGrafter"/>
</dbReference>
<keyword evidence="1" id="KW-0472">Membrane</keyword>
<dbReference type="SMART" id="SM00267">
    <property type="entry name" value="GGDEF"/>
    <property type="match status" value="1"/>
</dbReference>
<organism evidence="3 4">
    <name type="scientific">Aminipila terrae</name>
    <dbReference type="NCBI Taxonomy" id="2697030"/>
    <lineage>
        <taxon>Bacteria</taxon>
        <taxon>Bacillati</taxon>
        <taxon>Bacillota</taxon>
        <taxon>Clostridia</taxon>
        <taxon>Peptostreptococcales</taxon>
        <taxon>Anaerovoracaceae</taxon>
        <taxon>Aminipila</taxon>
    </lineage>
</organism>
<feature type="transmembrane region" description="Helical" evidence="1">
    <location>
        <begin position="6"/>
        <end position="26"/>
    </location>
</feature>
<feature type="transmembrane region" description="Helical" evidence="1">
    <location>
        <begin position="152"/>
        <end position="170"/>
    </location>
</feature>
<keyword evidence="1" id="KW-0812">Transmembrane</keyword>
<feature type="domain" description="GGDEF" evidence="2">
    <location>
        <begin position="250"/>
        <end position="379"/>
    </location>
</feature>
<dbReference type="InterPro" id="IPR043128">
    <property type="entry name" value="Rev_trsase/Diguanyl_cyclase"/>
</dbReference>
<feature type="transmembrane region" description="Helical" evidence="1">
    <location>
        <begin position="38"/>
        <end position="56"/>
    </location>
</feature>
<keyword evidence="4" id="KW-1185">Reference proteome</keyword>
<dbReference type="Proteomes" id="UP000463883">
    <property type="component" value="Chromosome"/>
</dbReference>
<evidence type="ECO:0000256" key="1">
    <source>
        <dbReference type="SAM" id="Phobius"/>
    </source>
</evidence>
<dbReference type="NCBIfam" id="TIGR00254">
    <property type="entry name" value="GGDEF"/>
    <property type="match status" value="1"/>
</dbReference>
<protein>
    <submittedName>
        <fullName evidence="3">Diguanylate cyclase</fullName>
    </submittedName>
</protein>
<dbReference type="PANTHER" id="PTHR45138:SF9">
    <property type="entry name" value="DIGUANYLATE CYCLASE DGCM-RELATED"/>
    <property type="match status" value="1"/>
</dbReference>
<evidence type="ECO:0000313" key="3">
    <source>
        <dbReference type="EMBL" id="QHI71750.1"/>
    </source>
</evidence>
<reference evidence="3 4" key="1">
    <citation type="submission" date="2020-01" db="EMBL/GenBank/DDBJ databases">
        <title>Genomic analysis of Aminipila sp. CBA3637.</title>
        <authorList>
            <person name="Kim Y.B."/>
            <person name="Roh S.W."/>
        </authorList>
    </citation>
    <scope>NUCLEOTIDE SEQUENCE [LARGE SCALE GENOMIC DNA]</scope>
    <source>
        <strain evidence="3 4">CBA3637</strain>
    </source>
</reference>
<evidence type="ECO:0000259" key="2">
    <source>
        <dbReference type="PROSITE" id="PS50887"/>
    </source>
</evidence>
<dbReference type="AlphaFoldDB" id="A0A6P1MAU9"/>